<sequence length="222" mass="24882">MGLINRIFSMDNVYSTEARWKQSTSSDGDQQVTASFSRVGCCSSMVAVWIKKSIATDGRGLSSATELGTVHLMGVVQSAYVNKTLFNSKKQDYGSGLIYLLQSQNLITQERMIGHGHFNPEIVVNWVLSKPGHYILLFFNEKGSHSVYNGHAIGFRHEGNHMEMFEPNRGLFSYSDQSIFLLQLELRVARVLHKLMGGPWYLHRVVSDTEPASLSGEQSQFS</sequence>
<accession>A0ABT3N380</accession>
<dbReference type="SUPFAM" id="SSF54001">
    <property type="entry name" value="Cysteine proteinases"/>
    <property type="match status" value="1"/>
</dbReference>
<comment type="caution">
    <text evidence="1">The sequence shown here is derived from an EMBL/GenBank/DDBJ whole genome shotgun (WGS) entry which is preliminary data.</text>
</comment>
<evidence type="ECO:0008006" key="3">
    <source>
        <dbReference type="Google" id="ProtNLM"/>
    </source>
</evidence>
<evidence type="ECO:0000313" key="1">
    <source>
        <dbReference type="EMBL" id="MCW7556081.1"/>
    </source>
</evidence>
<gene>
    <name evidence="1" type="ORF">NX722_26320</name>
</gene>
<dbReference type="InterPro" id="IPR038765">
    <property type="entry name" value="Papain-like_cys_pep_sf"/>
</dbReference>
<name>A0ABT3N380_9GAMM</name>
<proteinExistence type="predicted"/>
<reference evidence="1 2" key="1">
    <citation type="submission" date="2022-10" db="EMBL/GenBank/DDBJ databases">
        <title>High-quality genome sequences of two octocoral-associated bacteria, Endozoicomonas euniceicola EF212 and Endozoicomonas gorgoniicola PS125.</title>
        <authorList>
            <person name="Chiou Y.-J."/>
            <person name="Chen Y.-H."/>
        </authorList>
    </citation>
    <scope>NUCLEOTIDE SEQUENCE [LARGE SCALE GENOMIC DNA]</scope>
    <source>
        <strain evidence="1 2">PS125</strain>
    </source>
</reference>
<keyword evidence="2" id="KW-1185">Reference proteome</keyword>
<dbReference type="RefSeq" id="WP_262565798.1">
    <property type="nucleotide sequence ID" value="NZ_JAPFCC010000001.1"/>
</dbReference>
<protein>
    <recommendedName>
        <fullName evidence="3">Peptidase C58 YopT-type domain-containing protein</fullName>
    </recommendedName>
</protein>
<dbReference type="EMBL" id="JAPFCC010000001">
    <property type="protein sequence ID" value="MCW7556081.1"/>
    <property type="molecule type" value="Genomic_DNA"/>
</dbReference>
<evidence type="ECO:0000313" key="2">
    <source>
        <dbReference type="Proteomes" id="UP001209854"/>
    </source>
</evidence>
<dbReference type="Proteomes" id="UP001209854">
    <property type="component" value="Unassembled WGS sequence"/>
</dbReference>
<dbReference type="Gene3D" id="3.90.70.20">
    <property type="match status" value="1"/>
</dbReference>
<organism evidence="1 2">
    <name type="scientific">Endozoicomonas gorgoniicola</name>
    <dbReference type="NCBI Taxonomy" id="1234144"/>
    <lineage>
        <taxon>Bacteria</taxon>
        <taxon>Pseudomonadati</taxon>
        <taxon>Pseudomonadota</taxon>
        <taxon>Gammaproteobacteria</taxon>
        <taxon>Oceanospirillales</taxon>
        <taxon>Endozoicomonadaceae</taxon>
        <taxon>Endozoicomonas</taxon>
    </lineage>
</organism>